<comment type="caution">
    <text evidence="2">The sequence shown here is derived from an EMBL/GenBank/DDBJ whole genome shotgun (WGS) entry which is preliminary data.</text>
</comment>
<evidence type="ECO:0000313" key="2">
    <source>
        <dbReference type="EMBL" id="TVO34806.1"/>
    </source>
</evidence>
<dbReference type="AlphaFoldDB" id="A0A557P2B9"/>
<feature type="chain" id="PRO_5022065098" evidence="1">
    <location>
        <begin position="20"/>
        <end position="250"/>
    </location>
</feature>
<dbReference type="EMBL" id="VMKJ01000028">
    <property type="protein sequence ID" value="TVO34806.1"/>
    <property type="molecule type" value="Genomic_DNA"/>
</dbReference>
<sequence length="250" mass="28262">MKKTFLATLLTLSSFSTLAQVPHCDININNELHLKDNVVSVYQQGEPKVVIDQNNQLFINGEKVDLNQMQQQAVKSYREKVSLYVPKAKDIADQGVELANEVIDDVSESFKDPDAFDNLKKAMDDFYSDVESRYYNDGEWVLKKDAISEAIANWKADSAAAMQRFNGEFFSSAFAVLSEKMKADGSVNLSELQNQLIDLKTKVETKLQSQSVELQKEATDYCVDLQGIAKDEEALHQQIPELKDYEVFVI</sequence>
<dbReference type="OrthoDB" id="5904592at2"/>
<dbReference type="Proteomes" id="UP000319828">
    <property type="component" value="Unassembled WGS sequence"/>
</dbReference>
<feature type="signal peptide" evidence="1">
    <location>
        <begin position="1"/>
        <end position="19"/>
    </location>
</feature>
<proteinExistence type="predicted"/>
<protein>
    <submittedName>
        <fullName evidence="2">DUF2884 family protein</fullName>
    </submittedName>
</protein>
<accession>A0A557P2B9</accession>
<evidence type="ECO:0000313" key="3">
    <source>
        <dbReference type="Proteomes" id="UP000319828"/>
    </source>
</evidence>
<name>A0A557P2B9_9VIBR</name>
<dbReference type="Pfam" id="PF11101">
    <property type="entry name" value="DUF2884"/>
    <property type="match status" value="1"/>
</dbReference>
<dbReference type="InterPro" id="IPR021307">
    <property type="entry name" value="DUF2884"/>
</dbReference>
<reference evidence="2 3" key="1">
    <citation type="submission" date="2019-07" db="EMBL/GenBank/DDBJ databases">
        <title>The draft genome sequence of Vibrio algivorus M1486.</title>
        <authorList>
            <person name="Meng X."/>
        </authorList>
    </citation>
    <scope>NUCLEOTIDE SEQUENCE [LARGE SCALE GENOMIC DNA]</scope>
    <source>
        <strain evidence="2 3">M1486</strain>
    </source>
</reference>
<dbReference type="RefSeq" id="WP_144388643.1">
    <property type="nucleotide sequence ID" value="NZ_CANNCB010000006.1"/>
</dbReference>
<organism evidence="2 3">
    <name type="scientific">Vibrio algivorus</name>
    <dbReference type="NCBI Taxonomy" id="1667024"/>
    <lineage>
        <taxon>Bacteria</taxon>
        <taxon>Pseudomonadati</taxon>
        <taxon>Pseudomonadota</taxon>
        <taxon>Gammaproteobacteria</taxon>
        <taxon>Vibrionales</taxon>
        <taxon>Vibrionaceae</taxon>
        <taxon>Vibrio</taxon>
    </lineage>
</organism>
<evidence type="ECO:0000256" key="1">
    <source>
        <dbReference type="SAM" id="SignalP"/>
    </source>
</evidence>
<gene>
    <name evidence="2" type="ORF">FOF44_12770</name>
</gene>
<keyword evidence="1" id="KW-0732">Signal</keyword>